<evidence type="ECO:0000313" key="2">
    <source>
        <dbReference type="Proteomes" id="UP000183287"/>
    </source>
</evidence>
<gene>
    <name evidence="1" type="ORF">SAMN05421863_10705</name>
</gene>
<name>A0A1I4UTR6_9PROT</name>
<dbReference type="EMBL" id="FOUB01000070">
    <property type="protein sequence ID" value="SFM92143.1"/>
    <property type="molecule type" value="Genomic_DNA"/>
</dbReference>
<dbReference type="RefSeq" id="WP_177198197.1">
    <property type="nucleotide sequence ID" value="NZ_FOUB01000070.1"/>
</dbReference>
<evidence type="ECO:0000313" key="1">
    <source>
        <dbReference type="EMBL" id="SFM92143.1"/>
    </source>
</evidence>
<accession>A0A1I4UTR6</accession>
<proteinExistence type="predicted"/>
<sequence>MAKQKTLSAKISVVAHDGKVQLSRSVENQTQIDRTIEVAQKIKDVKNKRPW</sequence>
<dbReference type="AlphaFoldDB" id="A0A1I4UTR6"/>
<protein>
    <submittedName>
        <fullName evidence="1">Uncharacterized protein</fullName>
    </submittedName>
</protein>
<keyword evidence="2" id="KW-1185">Reference proteome</keyword>
<organism evidence="1 2">
    <name type="scientific">Nitrosomonas communis</name>
    <dbReference type="NCBI Taxonomy" id="44574"/>
    <lineage>
        <taxon>Bacteria</taxon>
        <taxon>Pseudomonadati</taxon>
        <taxon>Pseudomonadota</taxon>
        <taxon>Betaproteobacteria</taxon>
        <taxon>Nitrosomonadales</taxon>
        <taxon>Nitrosomonadaceae</taxon>
        <taxon>Nitrosomonas</taxon>
    </lineage>
</organism>
<reference evidence="2" key="1">
    <citation type="submission" date="2016-10" db="EMBL/GenBank/DDBJ databases">
        <authorList>
            <person name="Varghese N."/>
            <person name="Submissions S."/>
        </authorList>
    </citation>
    <scope>NUCLEOTIDE SEQUENCE [LARGE SCALE GENOMIC DNA]</scope>
    <source>
        <strain evidence="2">Nm44</strain>
    </source>
</reference>
<dbReference type="Proteomes" id="UP000183287">
    <property type="component" value="Unassembled WGS sequence"/>
</dbReference>